<keyword evidence="5 10" id="KW-0812">Transmembrane</keyword>
<keyword evidence="11" id="KW-0645">Protease</keyword>
<evidence type="ECO:0000256" key="2">
    <source>
        <dbReference type="ARBA" id="ARBA00004687"/>
    </source>
</evidence>
<evidence type="ECO:0000256" key="9">
    <source>
        <dbReference type="ARBA" id="ARBA00023180"/>
    </source>
</evidence>
<dbReference type="GO" id="GO:0006508">
    <property type="term" value="P:proteolysis"/>
    <property type="evidence" value="ECO:0007669"/>
    <property type="project" value="UniProtKB-KW"/>
</dbReference>
<comment type="pathway">
    <text evidence="2 10">Glycolipid biosynthesis; glycosylphosphatidylinositol-anchor biosynthesis.</text>
</comment>
<reference evidence="11" key="1">
    <citation type="submission" date="2022-07" db="EMBL/GenBank/DDBJ databases">
        <title>Phylogenomic reconstructions and comparative analyses of Kickxellomycotina fungi.</title>
        <authorList>
            <person name="Reynolds N.K."/>
            <person name="Stajich J.E."/>
            <person name="Barry K."/>
            <person name="Grigoriev I.V."/>
            <person name="Crous P."/>
            <person name="Smith M.E."/>
        </authorList>
    </citation>
    <scope>NUCLEOTIDE SEQUENCE</scope>
    <source>
        <strain evidence="11">NRRL 1565</strain>
    </source>
</reference>
<dbReference type="PANTHER" id="PTHR28650:SF1">
    <property type="entry name" value="PHOSPHATIDYLINOSITOL-GLYCAN BIOSYNTHESIS CLASS X PROTEIN"/>
    <property type="match status" value="1"/>
</dbReference>
<feature type="transmembrane region" description="Helical" evidence="10">
    <location>
        <begin position="551"/>
        <end position="569"/>
    </location>
</feature>
<organism evidence="11 12">
    <name type="scientific">Coemansia guatemalensis</name>
    <dbReference type="NCBI Taxonomy" id="2761395"/>
    <lineage>
        <taxon>Eukaryota</taxon>
        <taxon>Fungi</taxon>
        <taxon>Fungi incertae sedis</taxon>
        <taxon>Zoopagomycota</taxon>
        <taxon>Kickxellomycotina</taxon>
        <taxon>Kickxellomycetes</taxon>
        <taxon>Kickxellales</taxon>
        <taxon>Kickxellaceae</taxon>
        <taxon>Coemansia</taxon>
    </lineage>
</organism>
<comment type="subcellular location">
    <subcellularLocation>
        <location evidence="1 10">Endoplasmic reticulum membrane</location>
        <topology evidence="1 10">Single-pass membrane protein</topology>
    </subcellularLocation>
</comment>
<dbReference type="OrthoDB" id="5546453at2759"/>
<accession>A0A9W8HT08</accession>
<gene>
    <name evidence="11" type="primary">PBN1</name>
    <name evidence="11" type="ORF">H4R20_003586</name>
</gene>
<evidence type="ECO:0000256" key="7">
    <source>
        <dbReference type="ARBA" id="ARBA00022989"/>
    </source>
</evidence>
<keyword evidence="4 10" id="KW-0337">GPI-anchor biosynthesis</keyword>
<evidence type="ECO:0000256" key="1">
    <source>
        <dbReference type="ARBA" id="ARBA00004389"/>
    </source>
</evidence>
<protein>
    <recommendedName>
        <fullName evidence="10">Protein PBN1</fullName>
    </recommendedName>
</protein>
<dbReference type="PANTHER" id="PTHR28650">
    <property type="entry name" value="PHOSPHATIDYLINOSITOL-GLYCAN BIOSYNTHESIS CLASS X PROTEIN"/>
    <property type="match status" value="1"/>
</dbReference>
<dbReference type="Proteomes" id="UP001140094">
    <property type="component" value="Unassembled WGS sequence"/>
</dbReference>
<keyword evidence="12" id="KW-1185">Reference proteome</keyword>
<comment type="function">
    <text evidence="10">Required for proper folding and/or the stability of a subset of proteins in the endoplasmic reticulum. Component of glycosylphosphatidylinositol-mannosyltransferase 1 which transfers the first of the 4 mannoses in the GPI-anchor precursors during GPI-anchor biosynthesis. Probably acts by stabilizing the mannosyltransferase GPI14.</text>
</comment>
<evidence type="ECO:0000256" key="10">
    <source>
        <dbReference type="RuleBase" id="RU366056"/>
    </source>
</evidence>
<evidence type="ECO:0000256" key="4">
    <source>
        <dbReference type="ARBA" id="ARBA00022502"/>
    </source>
</evidence>
<proteinExistence type="inferred from homology"/>
<dbReference type="GO" id="GO:0005789">
    <property type="term" value="C:endoplasmic reticulum membrane"/>
    <property type="evidence" value="ECO:0007669"/>
    <property type="project" value="UniProtKB-SubCell"/>
</dbReference>
<dbReference type="Pfam" id="PF08320">
    <property type="entry name" value="PIG-X"/>
    <property type="match status" value="1"/>
</dbReference>
<evidence type="ECO:0000256" key="8">
    <source>
        <dbReference type="ARBA" id="ARBA00023136"/>
    </source>
</evidence>
<dbReference type="AlphaFoldDB" id="A0A9W8HT08"/>
<comment type="caution">
    <text evidence="11">The sequence shown here is derived from an EMBL/GenBank/DDBJ whole genome shotgun (WGS) entry which is preliminary data.</text>
</comment>
<keyword evidence="6 10" id="KW-0256">Endoplasmic reticulum</keyword>
<dbReference type="SMART" id="SM00780">
    <property type="entry name" value="PIG-X"/>
    <property type="match status" value="1"/>
</dbReference>
<comment type="similarity">
    <text evidence="3 10">Belongs to the PIGX family.</text>
</comment>
<dbReference type="EMBL" id="JANBUO010000777">
    <property type="protein sequence ID" value="KAJ2801657.1"/>
    <property type="molecule type" value="Genomic_DNA"/>
</dbReference>
<keyword evidence="9" id="KW-0325">Glycoprotein</keyword>
<keyword evidence="7 10" id="KW-1133">Transmembrane helix</keyword>
<keyword evidence="8 10" id="KW-0472">Membrane</keyword>
<dbReference type="InterPro" id="IPR013233">
    <property type="entry name" value="PIG-X/PBN1"/>
</dbReference>
<evidence type="ECO:0000313" key="12">
    <source>
        <dbReference type="Proteomes" id="UP001140094"/>
    </source>
</evidence>
<evidence type="ECO:0000256" key="5">
    <source>
        <dbReference type="ARBA" id="ARBA00022692"/>
    </source>
</evidence>
<name>A0A9W8HT08_9FUNG</name>
<evidence type="ECO:0000313" key="11">
    <source>
        <dbReference type="EMBL" id="KAJ2801657.1"/>
    </source>
</evidence>
<dbReference type="GO" id="GO:0008233">
    <property type="term" value="F:peptidase activity"/>
    <property type="evidence" value="ECO:0007669"/>
    <property type="project" value="UniProtKB-KW"/>
</dbReference>
<evidence type="ECO:0000256" key="3">
    <source>
        <dbReference type="ARBA" id="ARBA00010345"/>
    </source>
</evidence>
<dbReference type="InterPro" id="IPR040039">
    <property type="entry name" value="PIGX"/>
</dbReference>
<evidence type="ECO:0000256" key="6">
    <source>
        <dbReference type="ARBA" id="ARBA00022824"/>
    </source>
</evidence>
<sequence>MPNRRDSQEPTHRLSVVSGTLNQYRSCGLRLLVASATSLLLIAAALAPACALSNTDLRRPPPDGIALAPAPAFGSEEHVVFGPEVSVTSSSAGSGWSFGSAGGSWYTWSYETLLDCVDLPLWPNAMANARIVLSSEMCRTDTTIPLPPFMPPGDLELCGTHIMATAKRNTPQGAPIAAVRSQMRQWLSQFVGGDDESDYSTTPDTFIDLGDSSIYHFRPFNPRTLSLDGDSQLDLLALLRRSAHCLRDLARPKIAYDDGRQPDNYRLEVRLQQTAHGFISLNVQLISLLRHAPEISIEPLENSTSRITWIGPNENAMSFSLATNHSKPEALQVPAEFFARDSLQFAGDMTARTVDYASFHPSVRITADLKPGFAAAWDTCRLYMLMELPRTYFFDPYQLSQQRKDGQLDTEYEHYGIVELEKPAEAVSNWGSVAVLSRDIQQQQHSPQISTLVPIHMRYRLLPVKEPTVGYHGESTGDSHVDLTMPPPLSALVCLPAKPPTVPDTGSVLDKLRIRLALFEELGITPTHSLKIAPDTDMLLRAPVPDGTHTTLIQISTVVLMFAGALYVVHTIRRKVAST</sequence>
<keyword evidence="11" id="KW-0378">Hydrolase</keyword>
<dbReference type="GO" id="GO:0006506">
    <property type="term" value="P:GPI anchor biosynthetic process"/>
    <property type="evidence" value="ECO:0007669"/>
    <property type="project" value="UniProtKB-KW"/>
</dbReference>